<dbReference type="Pfam" id="PF06807">
    <property type="entry name" value="Clp1"/>
    <property type="match status" value="1"/>
</dbReference>
<dbReference type="Pfam" id="PF16575">
    <property type="entry name" value="CLP1_P"/>
    <property type="match status" value="1"/>
</dbReference>
<dbReference type="InterPro" id="IPR027417">
    <property type="entry name" value="P-loop_NTPase"/>
</dbReference>
<dbReference type="EMBL" id="HBJA01152958">
    <property type="protein sequence ID" value="CAE0843475.1"/>
    <property type="molecule type" value="Transcribed_RNA"/>
</dbReference>
<dbReference type="PANTHER" id="PTHR12755:SF6">
    <property type="entry name" value="POLYRIBONUCLEOTIDE 5'-HYDROXYL-KINASE CLP1"/>
    <property type="match status" value="1"/>
</dbReference>
<evidence type="ECO:0000259" key="5">
    <source>
        <dbReference type="Pfam" id="PF16575"/>
    </source>
</evidence>
<name>A0A7S4LQ01_9EUGL</name>
<dbReference type="Gene3D" id="2.40.30.330">
    <property type="entry name" value="Pre-mRNA cleavage complex subunit Clp1, C-terminal domain"/>
    <property type="match status" value="1"/>
</dbReference>
<dbReference type="InterPro" id="IPR045116">
    <property type="entry name" value="Clp1/Grc3"/>
</dbReference>
<dbReference type="InterPro" id="IPR038239">
    <property type="entry name" value="Clp1_N_sf"/>
</dbReference>
<evidence type="ECO:0000313" key="6">
    <source>
        <dbReference type="EMBL" id="CAE0843475.1"/>
    </source>
</evidence>
<protein>
    <recommendedName>
        <fullName evidence="7">Protein CLP1 homolog</fullName>
    </recommendedName>
</protein>
<sequence>MELRFEVSQNEESLLKLTQGQHEHAEIFGTELASERVYAFPAGAKVAVWTWHGCHVQLEDCKEVYPHKWEENAEIPMHKYASIHLRLADMRRLAKEQQTRGPRVMICGPQGSGKNALCKLLMNYAARQENCLLYADLDPAQNDIVPGCVAAVAIVQPISIEDKFSLLAPLGYFVGETDCTANSELYKQMCSNLAQTVSQRAMSPGNEELKYGGVVINTSGLVAEKHVDLLVEAIKDFDVDHVFIMDDEKLTASLTTKFKPAAGTNDPVTNQNGTALHIEKIVKSGGVVPRNPEVRKQEMGWLIKEYFYGSRCQPGGISLNPHRLTVPFADVRIVRIGGHKVKSYMLPAGQASVLDPCQVSMVEPAEELQHRLGGLSFARTEKELLTSNIVGLLWIQAVDMDNKKFTLLLPSPVASNQLPGKYIVVGNMNWLDS</sequence>
<accession>A0A7S4LQ01</accession>
<organism evidence="6">
    <name type="scientific">Eutreptiella gymnastica</name>
    <dbReference type="NCBI Taxonomy" id="73025"/>
    <lineage>
        <taxon>Eukaryota</taxon>
        <taxon>Discoba</taxon>
        <taxon>Euglenozoa</taxon>
        <taxon>Euglenida</taxon>
        <taxon>Spirocuta</taxon>
        <taxon>Euglenophyceae</taxon>
        <taxon>Eutreptiales</taxon>
        <taxon>Eutreptiaceae</taxon>
        <taxon>Eutreptiella</taxon>
    </lineage>
</organism>
<evidence type="ECO:0000259" key="4">
    <source>
        <dbReference type="Pfam" id="PF16573"/>
    </source>
</evidence>
<dbReference type="GO" id="GO:0006388">
    <property type="term" value="P:tRNA splicing, via endonucleolytic cleavage and ligation"/>
    <property type="evidence" value="ECO:0007669"/>
    <property type="project" value="TreeGrafter"/>
</dbReference>
<dbReference type="InterPro" id="IPR038238">
    <property type="entry name" value="Clp1_C_sf"/>
</dbReference>
<proteinExistence type="predicted"/>
<evidence type="ECO:0008006" key="7">
    <source>
        <dbReference type="Google" id="ProtNLM"/>
    </source>
</evidence>
<dbReference type="PANTHER" id="PTHR12755">
    <property type="entry name" value="CLEAVAGE/POLYADENYLATION FACTOR IA SUBUNIT CLP1P"/>
    <property type="match status" value="1"/>
</dbReference>
<dbReference type="GO" id="GO:0005524">
    <property type="term" value="F:ATP binding"/>
    <property type="evidence" value="ECO:0007669"/>
    <property type="project" value="UniProtKB-KW"/>
</dbReference>
<evidence type="ECO:0000259" key="3">
    <source>
        <dbReference type="Pfam" id="PF06807"/>
    </source>
</evidence>
<dbReference type="GO" id="GO:0005634">
    <property type="term" value="C:nucleus"/>
    <property type="evidence" value="ECO:0007669"/>
    <property type="project" value="TreeGrafter"/>
</dbReference>
<dbReference type="Gene3D" id="3.40.50.300">
    <property type="entry name" value="P-loop containing nucleotide triphosphate hydrolases"/>
    <property type="match status" value="1"/>
</dbReference>
<evidence type="ECO:0000256" key="2">
    <source>
        <dbReference type="ARBA" id="ARBA00022840"/>
    </source>
</evidence>
<feature type="domain" description="Clp1 P-loop" evidence="5">
    <location>
        <begin position="108"/>
        <end position="309"/>
    </location>
</feature>
<feature type="domain" description="Clp1 C-terminal" evidence="3">
    <location>
        <begin position="319"/>
        <end position="432"/>
    </location>
</feature>
<dbReference type="SUPFAM" id="SSF52540">
    <property type="entry name" value="P-loop containing nucleoside triphosphate hydrolases"/>
    <property type="match status" value="1"/>
</dbReference>
<dbReference type="AlphaFoldDB" id="A0A7S4LQ01"/>
<dbReference type="InterPro" id="IPR032319">
    <property type="entry name" value="CLP1_P"/>
</dbReference>
<dbReference type="Gene3D" id="2.60.120.1030">
    <property type="entry name" value="Clp1, DNA binding domain"/>
    <property type="match status" value="1"/>
</dbReference>
<feature type="domain" description="Clp1 N-terminal" evidence="4">
    <location>
        <begin position="2"/>
        <end position="93"/>
    </location>
</feature>
<dbReference type="InterPro" id="IPR032324">
    <property type="entry name" value="Clp1_N"/>
</dbReference>
<keyword evidence="2" id="KW-0067">ATP-binding</keyword>
<reference evidence="6" key="1">
    <citation type="submission" date="2021-01" db="EMBL/GenBank/DDBJ databases">
        <authorList>
            <person name="Corre E."/>
            <person name="Pelletier E."/>
            <person name="Niang G."/>
            <person name="Scheremetjew M."/>
            <person name="Finn R."/>
            <person name="Kale V."/>
            <person name="Holt S."/>
            <person name="Cochrane G."/>
            <person name="Meng A."/>
            <person name="Brown T."/>
            <person name="Cohen L."/>
        </authorList>
    </citation>
    <scope>NUCLEOTIDE SEQUENCE</scope>
    <source>
        <strain evidence="6">CCMP1594</strain>
    </source>
</reference>
<dbReference type="InterPro" id="IPR010655">
    <property type="entry name" value="Clp1_C"/>
</dbReference>
<gene>
    <name evidence="6" type="ORF">EGYM00163_LOCUS52345</name>
</gene>
<dbReference type="GO" id="GO:0031124">
    <property type="term" value="P:mRNA 3'-end processing"/>
    <property type="evidence" value="ECO:0007669"/>
    <property type="project" value="InterPro"/>
</dbReference>
<keyword evidence="1" id="KW-0547">Nucleotide-binding</keyword>
<evidence type="ECO:0000256" key="1">
    <source>
        <dbReference type="ARBA" id="ARBA00022741"/>
    </source>
</evidence>
<dbReference type="Pfam" id="PF16573">
    <property type="entry name" value="CLP1_N"/>
    <property type="match status" value="1"/>
</dbReference>
<dbReference type="GO" id="GO:0051731">
    <property type="term" value="F:polynucleotide 5'-hydroxyl-kinase activity"/>
    <property type="evidence" value="ECO:0007669"/>
    <property type="project" value="InterPro"/>
</dbReference>